<organism evidence="2 3">
    <name type="scientific">Adhaeribacter radiodurans</name>
    <dbReference type="NCBI Taxonomy" id="2745197"/>
    <lineage>
        <taxon>Bacteria</taxon>
        <taxon>Pseudomonadati</taxon>
        <taxon>Bacteroidota</taxon>
        <taxon>Cytophagia</taxon>
        <taxon>Cytophagales</taxon>
        <taxon>Hymenobacteraceae</taxon>
        <taxon>Adhaeribacter</taxon>
    </lineage>
</organism>
<dbReference type="RefSeq" id="WP_182412611.1">
    <property type="nucleotide sequence ID" value="NZ_CP055153.1"/>
</dbReference>
<keyword evidence="1" id="KW-0472">Membrane</keyword>
<reference evidence="2 3" key="2">
    <citation type="submission" date="2020-08" db="EMBL/GenBank/DDBJ databases">
        <title>Adhaeribacter dokdonensis sp. nov., isolated from the rhizosphere of Elymus tsukushiensis, a plant native to the Dokdo Islands, Republic of Korea.</title>
        <authorList>
            <person name="Ghim S.Y."/>
        </authorList>
    </citation>
    <scope>NUCLEOTIDE SEQUENCE [LARGE SCALE GENOMIC DNA]</scope>
    <source>
        <strain evidence="2 3">KUDC8001</strain>
    </source>
</reference>
<evidence type="ECO:0000256" key="1">
    <source>
        <dbReference type="SAM" id="Phobius"/>
    </source>
</evidence>
<dbReference type="AlphaFoldDB" id="A0A7L7LC89"/>
<sequence>MRKDDFIDHLTEAFILLGCIGLTGLVFYAADEILMLIKDAQQSAITDWIQAIASIVSAAGIILTYKALKEQIKVNRWQMQKDVIEKKPRFRVLNSSSHLYNQEDIILKFQNIGQDAINISARIYQISKSYQIPPRKYVQSIMNLVDIVKTNETIEINLFDMLYQDNIEVVLEFYDSFNIAYYQIIYSYLLKDNIFFSIYNVYEQDEEYFSRVRSDSYY</sequence>
<dbReference type="EMBL" id="CP055153">
    <property type="protein sequence ID" value="QMU30155.1"/>
    <property type="molecule type" value="Genomic_DNA"/>
</dbReference>
<feature type="transmembrane region" description="Helical" evidence="1">
    <location>
        <begin position="49"/>
        <end position="68"/>
    </location>
</feature>
<keyword evidence="1" id="KW-0812">Transmembrane</keyword>
<keyword evidence="3" id="KW-1185">Reference proteome</keyword>
<dbReference type="Proteomes" id="UP000514509">
    <property type="component" value="Chromosome"/>
</dbReference>
<keyword evidence="1" id="KW-1133">Transmembrane helix</keyword>
<dbReference type="KEGG" id="add:HUW48_19915"/>
<name>A0A7L7LC89_9BACT</name>
<evidence type="ECO:0000313" key="2">
    <source>
        <dbReference type="EMBL" id="QMU30155.1"/>
    </source>
</evidence>
<gene>
    <name evidence="2" type="ORF">HUW48_19915</name>
</gene>
<reference evidence="2 3" key="1">
    <citation type="submission" date="2020-06" db="EMBL/GenBank/DDBJ databases">
        <authorList>
            <person name="Hwang Y.J."/>
        </authorList>
    </citation>
    <scope>NUCLEOTIDE SEQUENCE [LARGE SCALE GENOMIC DNA]</scope>
    <source>
        <strain evidence="2 3">KUDC8001</strain>
    </source>
</reference>
<feature type="transmembrane region" description="Helical" evidence="1">
    <location>
        <begin position="12"/>
        <end position="29"/>
    </location>
</feature>
<evidence type="ECO:0000313" key="3">
    <source>
        <dbReference type="Proteomes" id="UP000514509"/>
    </source>
</evidence>
<accession>A0A7L7LC89</accession>
<protein>
    <submittedName>
        <fullName evidence="2">Uncharacterized protein</fullName>
    </submittedName>
</protein>
<proteinExistence type="predicted"/>